<dbReference type="AlphaFoldDB" id="A0A1H5ZVS9"/>
<keyword evidence="4" id="KW-0676">Redox-active center</keyword>
<evidence type="ECO:0000259" key="7">
    <source>
        <dbReference type="PROSITE" id="PS51352"/>
    </source>
</evidence>
<protein>
    <submittedName>
        <fullName evidence="8">Thioredoxin-like</fullName>
    </submittedName>
</protein>
<dbReference type="InterPro" id="IPR012336">
    <property type="entry name" value="Thioredoxin-like_fold"/>
</dbReference>
<dbReference type="SUPFAM" id="SSF52833">
    <property type="entry name" value="Thioredoxin-like"/>
    <property type="match status" value="1"/>
</dbReference>
<evidence type="ECO:0000256" key="5">
    <source>
        <dbReference type="SAM" id="Coils"/>
    </source>
</evidence>
<keyword evidence="5" id="KW-0175">Coiled coil</keyword>
<keyword evidence="6" id="KW-0732">Signal</keyword>
<dbReference type="OrthoDB" id="6399635at2"/>
<accession>A0A1H5ZVS9</accession>
<reference evidence="9" key="1">
    <citation type="submission" date="2016-10" db="EMBL/GenBank/DDBJ databases">
        <authorList>
            <person name="Varghese N."/>
            <person name="Submissions S."/>
        </authorList>
    </citation>
    <scope>NUCLEOTIDE SEQUENCE [LARGE SCALE GENOMIC DNA]</scope>
    <source>
        <strain evidence="9">DSM 22361</strain>
    </source>
</reference>
<proteinExistence type="predicted"/>
<evidence type="ECO:0000256" key="6">
    <source>
        <dbReference type="SAM" id="SignalP"/>
    </source>
</evidence>
<dbReference type="GO" id="GO:0030313">
    <property type="term" value="C:cell envelope"/>
    <property type="evidence" value="ECO:0007669"/>
    <property type="project" value="UniProtKB-SubCell"/>
</dbReference>
<dbReference type="PROSITE" id="PS51352">
    <property type="entry name" value="THIOREDOXIN_2"/>
    <property type="match status" value="1"/>
</dbReference>
<organism evidence="8 9">
    <name type="scientific">Sphingobacterium lactis</name>
    <dbReference type="NCBI Taxonomy" id="797291"/>
    <lineage>
        <taxon>Bacteria</taxon>
        <taxon>Pseudomonadati</taxon>
        <taxon>Bacteroidota</taxon>
        <taxon>Sphingobacteriia</taxon>
        <taxon>Sphingobacteriales</taxon>
        <taxon>Sphingobacteriaceae</taxon>
        <taxon>Sphingobacterium</taxon>
    </lineage>
</organism>
<sequence length="513" mass="59300">MKNLKILVFALCLLNLCATAQENATPITDVKFDNEYANRTNPIINGKIINASEQELQNITLEFTLVRPNEPIQTKLTTGIDKDGKFQLIIPSKLPYQQIWFSLGEYVYSCLYANEELNLEFDLQKLKKQNVYMLGDGMSFSGKDGEINKTLNAYIMYNKKHLPEFYKEIQNLNEQDSNALNKLDSLFNLQRKIDVDFLKDNNNKAKKIIESETEAEYLSKKILLLLNNNEVVLDNKELMLPIFAVTNGTTSFLRYLHWYISNKKLSNKDERVNRTIKFSKLDSILPKPYADLVKLQVYSRDLPEQLAINKELIKSLNTKWISQYLLQENADLNNKINKMQELLSEKADSTFKKNIGKFLKRTSFNGTLYLNESETGGNLLKSIMAAFPKKIIILDLWATWCFPCLNNMPHSKQLFQQVQNEKLPVVFVYLCTDLQSSETLWQNKIAELEQPGEHIFVSNKQMNELMDLFNTSGYPTYAIIKPDGQIDTKTINLNRNFSIDELKEYLSKEAGFQ</sequence>
<evidence type="ECO:0000256" key="2">
    <source>
        <dbReference type="ARBA" id="ARBA00022748"/>
    </source>
</evidence>
<evidence type="ECO:0000256" key="4">
    <source>
        <dbReference type="ARBA" id="ARBA00023284"/>
    </source>
</evidence>
<name>A0A1H5ZVS9_9SPHI</name>
<dbReference type="PANTHER" id="PTHR42852">
    <property type="entry name" value="THIOL:DISULFIDE INTERCHANGE PROTEIN DSBE"/>
    <property type="match status" value="1"/>
</dbReference>
<dbReference type="PANTHER" id="PTHR42852:SF6">
    <property type="entry name" value="THIOL:DISULFIDE INTERCHANGE PROTEIN DSBE"/>
    <property type="match status" value="1"/>
</dbReference>
<dbReference type="Gene3D" id="3.40.30.10">
    <property type="entry name" value="Glutaredoxin"/>
    <property type="match status" value="1"/>
</dbReference>
<keyword evidence="3" id="KW-1015">Disulfide bond</keyword>
<feature type="signal peptide" evidence="6">
    <location>
        <begin position="1"/>
        <end position="20"/>
    </location>
</feature>
<evidence type="ECO:0000256" key="1">
    <source>
        <dbReference type="ARBA" id="ARBA00004196"/>
    </source>
</evidence>
<dbReference type="EMBL" id="FNUT01000007">
    <property type="protein sequence ID" value="SEG40633.1"/>
    <property type="molecule type" value="Genomic_DNA"/>
</dbReference>
<gene>
    <name evidence="8" type="ORF">SAMN05421877_107218</name>
</gene>
<dbReference type="Pfam" id="PF13905">
    <property type="entry name" value="Thioredoxin_8"/>
    <property type="match status" value="1"/>
</dbReference>
<feature type="chain" id="PRO_5009291965" evidence="6">
    <location>
        <begin position="21"/>
        <end position="513"/>
    </location>
</feature>
<dbReference type="Proteomes" id="UP000236731">
    <property type="component" value="Unassembled WGS sequence"/>
</dbReference>
<dbReference type="InterPro" id="IPR036249">
    <property type="entry name" value="Thioredoxin-like_sf"/>
</dbReference>
<dbReference type="InterPro" id="IPR013766">
    <property type="entry name" value="Thioredoxin_domain"/>
</dbReference>
<evidence type="ECO:0000256" key="3">
    <source>
        <dbReference type="ARBA" id="ARBA00023157"/>
    </source>
</evidence>
<feature type="coiled-coil region" evidence="5">
    <location>
        <begin position="322"/>
        <end position="349"/>
    </location>
</feature>
<dbReference type="RefSeq" id="WP_160003752.1">
    <property type="nucleotide sequence ID" value="NZ_CP049246.1"/>
</dbReference>
<evidence type="ECO:0000313" key="8">
    <source>
        <dbReference type="EMBL" id="SEG40633.1"/>
    </source>
</evidence>
<feature type="domain" description="Thioredoxin" evidence="7">
    <location>
        <begin position="349"/>
        <end position="511"/>
    </location>
</feature>
<keyword evidence="9" id="KW-1185">Reference proteome</keyword>
<comment type="subcellular location">
    <subcellularLocation>
        <location evidence="1">Cell envelope</location>
    </subcellularLocation>
</comment>
<evidence type="ECO:0000313" key="9">
    <source>
        <dbReference type="Proteomes" id="UP000236731"/>
    </source>
</evidence>
<dbReference type="InterPro" id="IPR050553">
    <property type="entry name" value="Thioredoxin_ResA/DsbE_sf"/>
</dbReference>
<keyword evidence="2" id="KW-0201">Cytochrome c-type biogenesis</keyword>
<dbReference type="CDD" id="cd02966">
    <property type="entry name" value="TlpA_like_family"/>
    <property type="match status" value="1"/>
</dbReference>
<dbReference type="GO" id="GO:0017004">
    <property type="term" value="P:cytochrome complex assembly"/>
    <property type="evidence" value="ECO:0007669"/>
    <property type="project" value="UniProtKB-KW"/>
</dbReference>